<dbReference type="InterPro" id="IPR052939">
    <property type="entry name" value="23S_rRNA_MeTrnsfrase_RlmA"/>
</dbReference>
<evidence type="ECO:0000259" key="3">
    <source>
        <dbReference type="Pfam" id="PF08241"/>
    </source>
</evidence>
<dbReference type="Proteomes" id="UP000595095">
    <property type="component" value="Chromosome"/>
</dbReference>
<evidence type="ECO:0000256" key="1">
    <source>
        <dbReference type="PIRSR" id="PIRSR018249-1"/>
    </source>
</evidence>
<dbReference type="GO" id="GO:0008757">
    <property type="term" value="F:S-adenosylmethionine-dependent methyltransferase activity"/>
    <property type="evidence" value="ECO:0007669"/>
    <property type="project" value="InterPro"/>
</dbReference>
<evidence type="ECO:0000313" key="6">
    <source>
        <dbReference type="Proteomes" id="UP000595095"/>
    </source>
</evidence>
<dbReference type="InterPro" id="IPR013216">
    <property type="entry name" value="Methyltransf_11"/>
</dbReference>
<dbReference type="KEGG" id="smaa:IT774_08465"/>
<reference evidence="5 6" key="1">
    <citation type="submission" date="2020-11" db="EMBL/GenBank/DDBJ databases">
        <title>Complete genome sequence for Salinimonas sp. strain G2-b.</title>
        <authorList>
            <person name="Park S.-J."/>
        </authorList>
    </citation>
    <scope>NUCLEOTIDE SEQUENCE [LARGE SCALE GENOMIC DNA]</scope>
    <source>
        <strain evidence="5 6">G2-b</strain>
    </source>
</reference>
<dbReference type="Pfam" id="PF08241">
    <property type="entry name" value="Methyltransf_11"/>
    <property type="match status" value="1"/>
</dbReference>
<protein>
    <submittedName>
        <fullName evidence="5">Methyltransferase domain-containing protein</fullName>
    </submittedName>
</protein>
<keyword evidence="2" id="KW-0949">S-adenosyl-L-methionine</keyword>
<evidence type="ECO:0000259" key="4">
    <source>
        <dbReference type="Pfam" id="PF21302"/>
    </source>
</evidence>
<organism evidence="5 6">
    <name type="scientific">Salinimonas marina</name>
    <dbReference type="NCBI Taxonomy" id="2785918"/>
    <lineage>
        <taxon>Bacteria</taxon>
        <taxon>Pseudomonadati</taxon>
        <taxon>Pseudomonadota</taxon>
        <taxon>Gammaproteobacteria</taxon>
        <taxon>Alteromonadales</taxon>
        <taxon>Alteromonadaceae</taxon>
        <taxon>Alteromonas/Salinimonas group</taxon>
        <taxon>Salinimonas</taxon>
    </lineage>
</organism>
<name>A0A7S9DUP2_9ALTE</name>
<proteinExistence type="predicted"/>
<dbReference type="PIRSF" id="PIRSF018249">
    <property type="entry name" value="MyrA_prd"/>
    <property type="match status" value="1"/>
</dbReference>
<dbReference type="Gene3D" id="3.40.50.150">
    <property type="entry name" value="Vaccinia Virus protein VP39"/>
    <property type="match status" value="1"/>
</dbReference>
<keyword evidence="5" id="KW-0489">Methyltransferase</keyword>
<accession>A0A7S9DUP2</accession>
<dbReference type="Pfam" id="PF21302">
    <property type="entry name" value="Zn_ribbon_RlmA"/>
    <property type="match status" value="1"/>
</dbReference>
<feature type="binding site" evidence="1">
    <location>
        <position position="7"/>
    </location>
    <ligand>
        <name>Zn(2+)</name>
        <dbReference type="ChEBI" id="CHEBI:29105"/>
    </ligand>
</feature>
<gene>
    <name evidence="5" type="ORF">IT774_08465</name>
</gene>
<dbReference type="GO" id="GO:0046872">
    <property type="term" value="F:metal ion binding"/>
    <property type="evidence" value="ECO:0007669"/>
    <property type="project" value="UniProtKB-KW"/>
</dbReference>
<feature type="domain" description="Methyltransferase type 11" evidence="3">
    <location>
        <begin position="92"/>
        <end position="180"/>
    </location>
</feature>
<feature type="binding site" evidence="2">
    <location>
        <position position="66"/>
    </location>
    <ligand>
        <name>S-adenosyl-L-methionine</name>
        <dbReference type="ChEBI" id="CHEBI:59789"/>
    </ligand>
</feature>
<feature type="domain" description="23S rRNA (guanine(745)-N(1))-methyltransferase N-terminal" evidence="4">
    <location>
        <begin position="2"/>
        <end position="44"/>
    </location>
</feature>
<feature type="binding site" evidence="2">
    <location>
        <begin position="97"/>
        <end position="98"/>
    </location>
    <ligand>
        <name>S-adenosyl-L-methionine</name>
        <dbReference type="ChEBI" id="CHEBI:59789"/>
    </ligand>
</feature>
<feature type="binding site" evidence="1">
    <location>
        <position position="20"/>
    </location>
    <ligand>
        <name>Zn(2+)</name>
        <dbReference type="ChEBI" id="CHEBI:29105"/>
    </ligand>
</feature>
<feature type="binding site" evidence="1">
    <location>
        <position position="24"/>
    </location>
    <ligand>
        <name>Zn(2+)</name>
        <dbReference type="ChEBI" id="CHEBI:29105"/>
    </ligand>
</feature>
<dbReference type="PANTHER" id="PTHR43460:SF1">
    <property type="entry name" value="METHYLTRANSFERASE TYPE 11 DOMAIN-CONTAINING PROTEIN"/>
    <property type="match status" value="1"/>
</dbReference>
<dbReference type="CDD" id="cd02440">
    <property type="entry name" value="AdoMet_MTases"/>
    <property type="match status" value="1"/>
</dbReference>
<dbReference type="RefSeq" id="WP_195809414.1">
    <property type="nucleotide sequence ID" value="NZ_CP064795.1"/>
</dbReference>
<keyword evidence="1" id="KW-0479">Metal-binding</keyword>
<sequence length="274" mass="30565">MWQCPLCQRALDTQSKTWQCAGKHSFDRAKSGYVNLLPVQNKRSLQPGDDKPMLLARRDFHQAQGYGPLMAHVSDLLTAQLPTSNDIYQLYEAGCGEGAYLSFITHALTQRGLHISAAGNDIAKVGVEMAAKKHQQAQFVVASNFSLPLTNHSQDVILQVFAPGSTSEYARVLRPGGLLVTVDPGPQHLTELKAMVYDTPQQHSAPELLVKPWTLRQQSDLQFGVDLTDEITRHGLLKMTPYTWKVTAARYQQIHQQLHSVTADFVIRIWQAPL</sequence>
<dbReference type="PANTHER" id="PTHR43460">
    <property type="entry name" value="METHYLTRANSFERASE"/>
    <property type="match status" value="1"/>
</dbReference>
<evidence type="ECO:0000256" key="2">
    <source>
        <dbReference type="PIRSR" id="PIRSR018249-2"/>
    </source>
</evidence>
<keyword evidence="6" id="KW-1185">Reference proteome</keyword>
<feature type="binding site" evidence="1">
    <location>
        <position position="4"/>
    </location>
    <ligand>
        <name>Zn(2+)</name>
        <dbReference type="ChEBI" id="CHEBI:29105"/>
    </ligand>
</feature>
<keyword evidence="5" id="KW-0808">Transferase</keyword>
<dbReference type="AlphaFoldDB" id="A0A7S9DUP2"/>
<dbReference type="InterPro" id="IPR016718">
    <property type="entry name" value="rRNA_m1G-MeTrfase_A_prd"/>
</dbReference>
<dbReference type="InterPro" id="IPR048647">
    <property type="entry name" value="RlmA_N"/>
</dbReference>
<dbReference type="EMBL" id="CP064795">
    <property type="protein sequence ID" value="QPG04318.1"/>
    <property type="molecule type" value="Genomic_DNA"/>
</dbReference>
<feature type="binding site" evidence="2">
    <location>
        <position position="188"/>
    </location>
    <ligand>
        <name>S-adenosyl-L-methionine</name>
        <dbReference type="ChEBI" id="CHEBI:59789"/>
    </ligand>
</feature>
<dbReference type="InterPro" id="IPR029063">
    <property type="entry name" value="SAM-dependent_MTases_sf"/>
</dbReference>
<dbReference type="GO" id="GO:0032259">
    <property type="term" value="P:methylation"/>
    <property type="evidence" value="ECO:0007669"/>
    <property type="project" value="UniProtKB-KW"/>
</dbReference>
<evidence type="ECO:0000313" key="5">
    <source>
        <dbReference type="EMBL" id="QPG04318.1"/>
    </source>
</evidence>
<keyword evidence="1" id="KW-0862">Zinc</keyword>
<dbReference type="SUPFAM" id="SSF53335">
    <property type="entry name" value="S-adenosyl-L-methionine-dependent methyltransferases"/>
    <property type="match status" value="1"/>
</dbReference>